<keyword evidence="1" id="KW-1133">Transmembrane helix</keyword>
<accession>A0A943UUD5</accession>
<keyword evidence="1" id="KW-0472">Membrane</keyword>
<sequence length="59" mass="6533">MKQDDEVARIVGWLQGFAWAVWMLPLALMDGAPLVDGEACGEYERNVNRLAELVGLGKE</sequence>
<dbReference type="AlphaFoldDB" id="A0A943UUD5"/>
<reference evidence="2" key="1">
    <citation type="submission" date="2021-02" db="EMBL/GenBank/DDBJ databases">
        <title>Infant gut strain persistence is associated with maternal origin, phylogeny, and functional potential including surface adhesion and iron acquisition.</title>
        <authorList>
            <person name="Lou Y.C."/>
        </authorList>
    </citation>
    <scope>NUCLEOTIDE SEQUENCE</scope>
    <source>
        <strain evidence="2">L2_039_000G1_dasL2_039_000G1_concoct_11</strain>
    </source>
</reference>
<feature type="transmembrane region" description="Helical" evidence="1">
    <location>
        <begin position="7"/>
        <end position="28"/>
    </location>
</feature>
<keyword evidence="1" id="KW-0812">Transmembrane</keyword>
<proteinExistence type="predicted"/>
<organism evidence="2 3">
    <name type="scientific">Slackia piriformis</name>
    <dbReference type="NCBI Taxonomy" id="626934"/>
    <lineage>
        <taxon>Bacteria</taxon>
        <taxon>Bacillati</taxon>
        <taxon>Actinomycetota</taxon>
        <taxon>Coriobacteriia</taxon>
        <taxon>Eggerthellales</taxon>
        <taxon>Eggerthellaceae</taxon>
        <taxon>Slackia</taxon>
    </lineage>
</organism>
<evidence type="ECO:0000313" key="3">
    <source>
        <dbReference type="Proteomes" id="UP000727506"/>
    </source>
</evidence>
<name>A0A943UUD5_9ACTN</name>
<dbReference type="Proteomes" id="UP000727506">
    <property type="component" value="Unassembled WGS sequence"/>
</dbReference>
<protein>
    <submittedName>
        <fullName evidence="2">Uncharacterized protein</fullName>
    </submittedName>
</protein>
<gene>
    <name evidence="2" type="ORF">KH142_08660</name>
</gene>
<evidence type="ECO:0000313" key="2">
    <source>
        <dbReference type="EMBL" id="MBS6941519.1"/>
    </source>
</evidence>
<comment type="caution">
    <text evidence="2">The sequence shown here is derived from an EMBL/GenBank/DDBJ whole genome shotgun (WGS) entry which is preliminary data.</text>
</comment>
<evidence type="ECO:0000256" key="1">
    <source>
        <dbReference type="SAM" id="Phobius"/>
    </source>
</evidence>
<dbReference type="EMBL" id="JAGZSV010000209">
    <property type="protein sequence ID" value="MBS6941519.1"/>
    <property type="molecule type" value="Genomic_DNA"/>
</dbReference>